<dbReference type="SMART" id="SM00587">
    <property type="entry name" value="CHK"/>
    <property type="match status" value="1"/>
</dbReference>
<comment type="caution">
    <text evidence="2">The sequence shown here is derived from an EMBL/GenBank/DDBJ whole genome shotgun (WGS) entry which is preliminary data.</text>
</comment>
<evidence type="ECO:0000313" key="2">
    <source>
        <dbReference type="EMBL" id="CAI6346865.1"/>
    </source>
</evidence>
<dbReference type="InterPro" id="IPR004119">
    <property type="entry name" value="EcKL"/>
</dbReference>
<dbReference type="EMBL" id="CARXXK010000001">
    <property type="protein sequence ID" value="CAI6346865.1"/>
    <property type="molecule type" value="Genomic_DNA"/>
</dbReference>
<organism evidence="2 3">
    <name type="scientific">Macrosiphum euphorbiae</name>
    <name type="common">potato aphid</name>
    <dbReference type="NCBI Taxonomy" id="13131"/>
    <lineage>
        <taxon>Eukaryota</taxon>
        <taxon>Metazoa</taxon>
        <taxon>Ecdysozoa</taxon>
        <taxon>Arthropoda</taxon>
        <taxon>Hexapoda</taxon>
        <taxon>Insecta</taxon>
        <taxon>Pterygota</taxon>
        <taxon>Neoptera</taxon>
        <taxon>Paraneoptera</taxon>
        <taxon>Hemiptera</taxon>
        <taxon>Sternorrhyncha</taxon>
        <taxon>Aphidomorpha</taxon>
        <taxon>Aphidoidea</taxon>
        <taxon>Aphididae</taxon>
        <taxon>Macrosiphini</taxon>
        <taxon>Macrosiphum</taxon>
    </lineage>
</organism>
<protein>
    <recommendedName>
        <fullName evidence="1">CHK kinase-like domain-containing protein</fullName>
    </recommendedName>
</protein>
<dbReference type="InterPro" id="IPR011009">
    <property type="entry name" value="Kinase-like_dom_sf"/>
</dbReference>
<dbReference type="SUPFAM" id="SSF56112">
    <property type="entry name" value="Protein kinase-like (PK-like)"/>
    <property type="match status" value="1"/>
</dbReference>
<sequence>MEHQYKQHYAAAAVATATKMIESKVFGPDSLFVSFVLDKWHTEPNQFCSVVLYGTMTISDRKCSNQSHPLVLKFKHFTLEKLAICRNDLQFHNEKLFYEEFAPFLMAIGSQKDGDCATMPSLCRYFYGRNDCGDLVDRDLIVLENETVRGYRSAVTDNEYILDFDHLVMAIRTLAKFHGLSYRAKHVNRVKFKELGANIVETQWSPEGDWYISSKGFEGLLSNELDTLVKSKSGYDKQAQMFRTEVLADAIKILKRVMEPDEPLSVLCHGDFGRHNLLFRYDSDGRLFDALVYDMATIRYGSPAIDLIHLMYINMDRQARDDHMEELLDVYCKTLASIASGAPVPDRSQIDVEIRKHAYYGLAFSSLGLRIMFRDDQNLPDLSKLFGLTDEEALQLWLSWGGNSATEWIVDIFQHYLDMTYTDKVAD</sequence>
<dbReference type="Pfam" id="PF02958">
    <property type="entry name" value="EcKL"/>
    <property type="match status" value="1"/>
</dbReference>
<evidence type="ECO:0000259" key="1">
    <source>
        <dbReference type="SMART" id="SM00587"/>
    </source>
</evidence>
<dbReference type="InterPro" id="IPR015897">
    <property type="entry name" value="CHK_kinase-like"/>
</dbReference>
<reference evidence="2 3" key="1">
    <citation type="submission" date="2023-01" db="EMBL/GenBank/DDBJ databases">
        <authorList>
            <person name="Whitehead M."/>
        </authorList>
    </citation>
    <scope>NUCLEOTIDE SEQUENCE [LARGE SCALE GENOMIC DNA]</scope>
</reference>
<feature type="domain" description="CHK kinase-like" evidence="1">
    <location>
        <begin position="141"/>
        <end position="341"/>
    </location>
</feature>
<name>A0AAV0VTG1_9HEMI</name>
<dbReference type="PANTHER" id="PTHR11012:SF8">
    <property type="entry name" value="JUVENILE HORMONE-INDUCIBLE PROTEIN 26"/>
    <property type="match status" value="1"/>
</dbReference>
<dbReference type="AlphaFoldDB" id="A0AAV0VTG1"/>
<dbReference type="PANTHER" id="PTHR11012">
    <property type="entry name" value="PROTEIN KINASE-LIKE DOMAIN-CONTAINING"/>
    <property type="match status" value="1"/>
</dbReference>
<dbReference type="Gene3D" id="3.90.1200.10">
    <property type="match status" value="1"/>
</dbReference>
<gene>
    <name evidence="2" type="ORF">MEUPH1_LOCUS3726</name>
</gene>
<proteinExistence type="predicted"/>
<accession>A0AAV0VTG1</accession>
<keyword evidence="3" id="KW-1185">Reference proteome</keyword>
<evidence type="ECO:0000313" key="3">
    <source>
        <dbReference type="Proteomes" id="UP001160148"/>
    </source>
</evidence>
<dbReference type="Proteomes" id="UP001160148">
    <property type="component" value="Unassembled WGS sequence"/>
</dbReference>